<evidence type="ECO:0000313" key="11">
    <source>
        <dbReference type="EMBL" id="GHP08489.1"/>
    </source>
</evidence>
<evidence type="ECO:0000256" key="10">
    <source>
        <dbReference type="ARBA" id="ARBA00023273"/>
    </source>
</evidence>
<dbReference type="PANTHER" id="PTHR31539:SF1">
    <property type="entry name" value="CENTROSOMAL PROTEIN OF 19 KDA"/>
    <property type="match status" value="1"/>
</dbReference>
<name>A0A830HU76_9CHLO</name>
<dbReference type="GO" id="GO:0000922">
    <property type="term" value="C:spindle pole"/>
    <property type="evidence" value="ECO:0007669"/>
    <property type="project" value="TreeGrafter"/>
</dbReference>
<evidence type="ECO:0000256" key="3">
    <source>
        <dbReference type="ARBA" id="ARBA00004186"/>
    </source>
</evidence>
<gene>
    <name evidence="11" type="ORF">PPROV_000722700</name>
</gene>
<proteinExistence type="inferred from homology"/>
<accession>A0A830HU76</accession>
<dbReference type="AlphaFoldDB" id="A0A830HU76"/>
<dbReference type="GO" id="GO:0005814">
    <property type="term" value="C:centriole"/>
    <property type="evidence" value="ECO:0007669"/>
    <property type="project" value="UniProtKB-SubCell"/>
</dbReference>
<dbReference type="EMBL" id="BNJQ01000021">
    <property type="protein sequence ID" value="GHP08489.1"/>
    <property type="molecule type" value="Genomic_DNA"/>
</dbReference>
<evidence type="ECO:0000256" key="5">
    <source>
        <dbReference type="ARBA" id="ARBA00022015"/>
    </source>
</evidence>
<keyword evidence="12" id="KW-1185">Reference proteome</keyword>
<dbReference type="Proteomes" id="UP000660262">
    <property type="component" value="Unassembled WGS sequence"/>
</dbReference>
<keyword evidence="6" id="KW-0963">Cytoplasm</keyword>
<keyword evidence="7" id="KW-0970">Cilium biogenesis/degradation</keyword>
<keyword evidence="9" id="KW-0206">Cytoskeleton</keyword>
<evidence type="ECO:0000256" key="9">
    <source>
        <dbReference type="ARBA" id="ARBA00023212"/>
    </source>
</evidence>
<comment type="similarity">
    <text evidence="4">Belongs to the CEP19 family.</text>
</comment>
<evidence type="ECO:0000256" key="4">
    <source>
        <dbReference type="ARBA" id="ARBA00009371"/>
    </source>
</evidence>
<evidence type="ECO:0000256" key="6">
    <source>
        <dbReference type="ARBA" id="ARBA00022490"/>
    </source>
</evidence>
<dbReference type="GO" id="GO:0097712">
    <property type="term" value="P:vesicle targeting, trans-Golgi to periciliary membrane compartment"/>
    <property type="evidence" value="ECO:0007669"/>
    <property type="project" value="TreeGrafter"/>
</dbReference>
<evidence type="ECO:0000256" key="2">
    <source>
        <dbReference type="ARBA" id="ARBA00004120"/>
    </source>
</evidence>
<dbReference type="PANTHER" id="PTHR31539">
    <property type="entry name" value="CENTROSOMAL PROTEIN OF 19K CEP19"/>
    <property type="match status" value="1"/>
</dbReference>
<protein>
    <recommendedName>
        <fullName evidence="5">Centrosomal protein of 19 kDa</fullName>
    </recommendedName>
</protein>
<dbReference type="GO" id="GO:0034454">
    <property type="term" value="P:microtubule anchoring at centrosome"/>
    <property type="evidence" value="ECO:0007669"/>
    <property type="project" value="TreeGrafter"/>
</dbReference>
<evidence type="ECO:0000256" key="7">
    <source>
        <dbReference type="ARBA" id="ARBA00022794"/>
    </source>
</evidence>
<comment type="caution">
    <text evidence="11">The sequence shown here is derived from an EMBL/GenBank/DDBJ whole genome shotgun (WGS) entry which is preliminary data.</text>
</comment>
<keyword evidence="8" id="KW-0969">Cilium</keyword>
<evidence type="ECO:0000256" key="8">
    <source>
        <dbReference type="ARBA" id="ARBA00023069"/>
    </source>
</evidence>
<organism evidence="11 12">
    <name type="scientific">Pycnococcus provasolii</name>
    <dbReference type="NCBI Taxonomy" id="41880"/>
    <lineage>
        <taxon>Eukaryota</taxon>
        <taxon>Viridiplantae</taxon>
        <taxon>Chlorophyta</taxon>
        <taxon>Pseudoscourfieldiophyceae</taxon>
        <taxon>Pseudoscourfieldiales</taxon>
        <taxon>Pycnococcaceae</taxon>
        <taxon>Pycnococcus</taxon>
    </lineage>
</organism>
<evidence type="ECO:0000313" key="12">
    <source>
        <dbReference type="Proteomes" id="UP000660262"/>
    </source>
</evidence>
<evidence type="ECO:0000256" key="1">
    <source>
        <dbReference type="ARBA" id="ARBA00004114"/>
    </source>
</evidence>
<dbReference type="GO" id="GO:0036064">
    <property type="term" value="C:ciliary basal body"/>
    <property type="evidence" value="ECO:0007669"/>
    <property type="project" value="TreeGrafter"/>
</dbReference>
<dbReference type="Pfam" id="PF14933">
    <property type="entry name" value="CEP19"/>
    <property type="match status" value="1"/>
</dbReference>
<sequence>MSPSSSGRLLIAEKFALVFEPPTVIVQYRAQDTGKRRLRKLRLDAKTVVATPSVEALTQKILRSLPKKLDLATVKSEQVQRLVQRLVDKCRGNTTTTAVVNASVDYNKLGDDDVAAVKKAMDVDFEKNRKRPGDEDFVYDVQVEFDPTDDLGNSWDDD</sequence>
<dbReference type="InterPro" id="IPR029412">
    <property type="entry name" value="CEP19"/>
</dbReference>
<reference evidence="11" key="1">
    <citation type="submission" date="2020-10" db="EMBL/GenBank/DDBJ databases">
        <title>Unveiling of a novel bifunctional photoreceptor, Dualchrome1, isolated from a cosmopolitan green alga.</title>
        <authorList>
            <person name="Suzuki S."/>
            <person name="Kawachi M."/>
        </authorList>
    </citation>
    <scope>NUCLEOTIDE SEQUENCE</scope>
    <source>
        <strain evidence="11">NIES 2893</strain>
    </source>
</reference>
<dbReference type="OrthoDB" id="2163581at2759"/>
<keyword evidence="10" id="KW-0966">Cell projection</keyword>
<comment type="subcellular location">
    <subcellularLocation>
        <location evidence="2">Cytoplasm</location>
        <location evidence="2">Cytoskeleton</location>
        <location evidence="2">Cilium basal body</location>
    </subcellularLocation>
    <subcellularLocation>
        <location evidence="1">Cytoplasm</location>
        <location evidence="1">Cytoskeleton</location>
        <location evidence="1">Microtubule organizing center</location>
        <location evidence="1">Centrosome</location>
        <location evidence="1">Centriole</location>
    </subcellularLocation>
    <subcellularLocation>
        <location evidence="3">Cytoplasm</location>
        <location evidence="3">Cytoskeleton</location>
        <location evidence="3">Spindle</location>
    </subcellularLocation>
</comment>